<feature type="region of interest" description="Disordered" evidence="13">
    <location>
        <begin position="552"/>
        <end position="574"/>
    </location>
</feature>
<dbReference type="PROSITE" id="PS50157">
    <property type="entry name" value="ZINC_FINGER_C2H2_2"/>
    <property type="match status" value="1"/>
</dbReference>
<evidence type="ECO:0000256" key="5">
    <source>
        <dbReference type="ARBA" id="ARBA00022737"/>
    </source>
</evidence>
<evidence type="ECO:0000259" key="14">
    <source>
        <dbReference type="PROSITE" id="PS50157"/>
    </source>
</evidence>
<comment type="caution">
    <text evidence="15">The sequence shown here is derived from an EMBL/GenBank/DDBJ whole genome shotgun (WGS) entry which is preliminary data.</text>
</comment>
<keyword evidence="3" id="KW-0597">Phosphoprotein</keyword>
<dbReference type="GO" id="GO:0008270">
    <property type="term" value="F:zinc ion binding"/>
    <property type="evidence" value="ECO:0007669"/>
    <property type="project" value="UniProtKB-KW"/>
</dbReference>
<evidence type="ECO:0000256" key="11">
    <source>
        <dbReference type="ARBA" id="ARBA00023242"/>
    </source>
</evidence>
<dbReference type="InterPro" id="IPR057986">
    <property type="entry name" value="TPR_Rlf/292/654"/>
</dbReference>
<protein>
    <recommendedName>
        <fullName evidence="14">C2H2-type domain-containing protein</fullName>
    </recommendedName>
</protein>
<dbReference type="SMART" id="SM00355">
    <property type="entry name" value="ZnF_C2H2"/>
    <property type="match status" value="4"/>
</dbReference>
<dbReference type="PROSITE" id="PS00028">
    <property type="entry name" value="ZINC_FINGER_C2H2_1"/>
    <property type="match status" value="3"/>
</dbReference>
<evidence type="ECO:0000256" key="13">
    <source>
        <dbReference type="SAM" id="MobiDB-lite"/>
    </source>
</evidence>
<keyword evidence="6 12" id="KW-0863">Zinc-finger</keyword>
<dbReference type="AlphaFoldDB" id="A0AAD8Z7M4"/>
<evidence type="ECO:0000256" key="1">
    <source>
        <dbReference type="ARBA" id="ARBA00004123"/>
    </source>
</evidence>
<evidence type="ECO:0000256" key="12">
    <source>
        <dbReference type="PROSITE-ProRule" id="PRU00042"/>
    </source>
</evidence>
<evidence type="ECO:0000256" key="6">
    <source>
        <dbReference type="ARBA" id="ARBA00022771"/>
    </source>
</evidence>
<evidence type="ECO:0000256" key="4">
    <source>
        <dbReference type="ARBA" id="ARBA00022723"/>
    </source>
</evidence>
<dbReference type="InterPro" id="IPR058902">
    <property type="entry name" value="zf_C2H2_ZNF292/Rlf"/>
</dbReference>
<feature type="compositionally biased region" description="Basic and acidic residues" evidence="13">
    <location>
        <begin position="742"/>
        <end position="756"/>
    </location>
</feature>
<dbReference type="InterPro" id="IPR036236">
    <property type="entry name" value="Znf_C2H2_sf"/>
</dbReference>
<keyword evidence="8" id="KW-0805">Transcription regulation</keyword>
<dbReference type="Pfam" id="PF25580">
    <property type="entry name" value="TPR_Rlf"/>
    <property type="match status" value="1"/>
</dbReference>
<keyword evidence="7" id="KW-0862">Zinc</keyword>
<keyword evidence="9" id="KW-0238">DNA-binding</keyword>
<dbReference type="Pfam" id="PF26218">
    <property type="entry name" value="zf_C2H2_ZNF292"/>
    <property type="match status" value="2"/>
</dbReference>
<evidence type="ECO:0000256" key="7">
    <source>
        <dbReference type="ARBA" id="ARBA00022833"/>
    </source>
</evidence>
<organism evidence="15 16">
    <name type="scientific">Electrophorus voltai</name>
    <dbReference type="NCBI Taxonomy" id="2609070"/>
    <lineage>
        <taxon>Eukaryota</taxon>
        <taxon>Metazoa</taxon>
        <taxon>Chordata</taxon>
        <taxon>Craniata</taxon>
        <taxon>Vertebrata</taxon>
        <taxon>Euteleostomi</taxon>
        <taxon>Actinopterygii</taxon>
        <taxon>Neopterygii</taxon>
        <taxon>Teleostei</taxon>
        <taxon>Ostariophysi</taxon>
        <taxon>Gymnotiformes</taxon>
        <taxon>Gymnotoidei</taxon>
        <taxon>Gymnotidae</taxon>
        <taxon>Electrophorus</taxon>
    </lineage>
</organism>
<dbReference type="SUPFAM" id="SSF57667">
    <property type="entry name" value="beta-beta-alpha zinc fingers"/>
    <property type="match status" value="1"/>
</dbReference>
<evidence type="ECO:0000313" key="16">
    <source>
        <dbReference type="Proteomes" id="UP001239994"/>
    </source>
</evidence>
<evidence type="ECO:0000256" key="3">
    <source>
        <dbReference type="ARBA" id="ARBA00022553"/>
    </source>
</evidence>
<proteinExistence type="inferred from homology"/>
<dbReference type="GO" id="GO:0005634">
    <property type="term" value="C:nucleus"/>
    <property type="evidence" value="ECO:0007669"/>
    <property type="project" value="UniProtKB-SubCell"/>
</dbReference>
<keyword evidence="16" id="KW-1185">Reference proteome</keyword>
<name>A0AAD8Z7M4_9TELE</name>
<evidence type="ECO:0000256" key="9">
    <source>
        <dbReference type="ARBA" id="ARBA00023125"/>
    </source>
</evidence>
<feature type="compositionally biased region" description="Basic and acidic residues" evidence="13">
    <location>
        <begin position="673"/>
        <end position="694"/>
    </location>
</feature>
<comment type="similarity">
    <text evidence="2">Belongs to the krueppel C2H2-type zinc-finger protein family.</text>
</comment>
<dbReference type="GO" id="GO:0000981">
    <property type="term" value="F:DNA-binding transcription factor activity, RNA polymerase II-specific"/>
    <property type="evidence" value="ECO:0007669"/>
    <property type="project" value="TreeGrafter"/>
</dbReference>
<dbReference type="GO" id="GO:0003677">
    <property type="term" value="F:DNA binding"/>
    <property type="evidence" value="ECO:0007669"/>
    <property type="project" value="UniProtKB-KW"/>
</dbReference>
<feature type="compositionally biased region" description="Polar residues" evidence="13">
    <location>
        <begin position="562"/>
        <end position="574"/>
    </location>
</feature>
<keyword evidence="10" id="KW-0804">Transcription</keyword>
<keyword evidence="5" id="KW-0677">Repeat</keyword>
<keyword evidence="4" id="KW-0479">Metal-binding</keyword>
<evidence type="ECO:0000256" key="10">
    <source>
        <dbReference type="ARBA" id="ARBA00023163"/>
    </source>
</evidence>
<dbReference type="PANTHER" id="PTHR15507">
    <property type="entry name" value="ZINC FINGER PROTEIN RLF"/>
    <property type="match status" value="1"/>
</dbReference>
<evidence type="ECO:0000256" key="2">
    <source>
        <dbReference type="ARBA" id="ARBA00006991"/>
    </source>
</evidence>
<dbReference type="Proteomes" id="UP001239994">
    <property type="component" value="Unassembled WGS sequence"/>
</dbReference>
<evidence type="ECO:0000256" key="8">
    <source>
        <dbReference type="ARBA" id="ARBA00023015"/>
    </source>
</evidence>
<dbReference type="InterPro" id="IPR052251">
    <property type="entry name" value="GH-ZnFinger_Regulators"/>
</dbReference>
<accession>A0AAD8Z7M4</accession>
<dbReference type="EMBL" id="JAROKS010000018">
    <property type="protein sequence ID" value="KAK1792941.1"/>
    <property type="molecule type" value="Genomic_DNA"/>
</dbReference>
<reference evidence="15" key="1">
    <citation type="submission" date="2023-03" db="EMBL/GenBank/DDBJ databases">
        <title>Electrophorus voltai genome.</title>
        <authorList>
            <person name="Bian C."/>
        </authorList>
    </citation>
    <scope>NUCLEOTIDE SEQUENCE</scope>
    <source>
        <strain evidence="15">CB-2022</strain>
        <tissue evidence="15">Muscle</tissue>
    </source>
</reference>
<dbReference type="Gene3D" id="3.30.160.60">
    <property type="entry name" value="Classic Zinc Finger"/>
    <property type="match status" value="1"/>
</dbReference>
<gene>
    <name evidence="15" type="ORF">P4O66_001662</name>
</gene>
<evidence type="ECO:0000313" key="15">
    <source>
        <dbReference type="EMBL" id="KAK1792941.1"/>
    </source>
</evidence>
<dbReference type="InterPro" id="IPR013087">
    <property type="entry name" value="Znf_C2H2_type"/>
</dbReference>
<comment type="subcellular location">
    <subcellularLocation>
        <location evidence="1">Nucleus</location>
    </subcellularLocation>
</comment>
<feature type="domain" description="C2H2-type" evidence="14">
    <location>
        <begin position="512"/>
        <end position="542"/>
    </location>
</feature>
<keyword evidence="11" id="KW-0539">Nucleus</keyword>
<dbReference type="Pfam" id="PF25420">
    <property type="entry name" value="zf-C2H2_ZN292"/>
    <property type="match status" value="1"/>
</dbReference>
<sequence>MAEEEAEKEYNTREETVALRKRFKDLTTALQESTDLPLDASDSFCHEFCQILVEHGGQWKSEEDPLPLLEMYTVAILCFAEATPSLVPECEHVTVVLEKLALTCLDFLLSVSEKVPGALWEEFQSSVKVAHGILEATGNLQLSTLMALANESGIWTNNTLCSLLSNHMPDAEKVYELLALEGPTLLDMRIKHLIKQRCVEKAAVLAKTCAEFPEFGGKKNFKQIYLVCLCETLSQQELMQEVQNEGLPMCIEMCIKALKIGVNGNEDCSTTICKTISCLLPLDLEVKRACQLTEFLVKPTVESYYAVETLFNEPDQKLEEENLPIPNSLRCDLLLALKTQWPFDPEFWDWKTLKRHCLALMGEEASIVSSIDKLNDTEDNEGVLDTDERDFKHLDFILSPTNDLSDIEAERKKKREMKKLRERGFVSARFRNWQAYMQYCVLCDKEFLGHRIVKHALKHVQDGVEVGTFQCDQSKCPAYFTCHLKYIDHIKNDHKAIRVSADGDFESVDLTFKCECEGCDRVYTTKSNLLRHLMKKHQATFETIKQKQKSVEGENVPAKGLSATSASPNNGKENIASNKIKLKKKFSKKKDEKICNHWTSFGKPSLKSLDEASAMCTGKFPLQYPCMIKGCESVLNTERHIFKHYTTHGLTERYIEDQRSHFIFCKKNSRLKNKDVNKSDDTSGDTCKVEKTDPEENNAESSLGWPHHDLERTTSPEAEGLSDEDPPTVPMPEVKRKRGRPRKSEQRIKMNPERKQSLRNGAVDGDCVTKVSESTSNSADHQEEQAESGVAQKLFSPLGFEASILKLFEESSSTNTFKRKTSESDWTDMPLKRQQTINQQNATIIYKNAEFQEVDEDQNVVHFRNPLKLESVNNVKIVMDESFSNGADLLLKQLQDMRPMVILKKWLCS</sequence>
<feature type="region of interest" description="Disordered" evidence="13">
    <location>
        <begin position="673"/>
        <end position="765"/>
    </location>
</feature>
<dbReference type="PANTHER" id="PTHR15507:SF14">
    <property type="entry name" value="ZINC FINGER PROTEIN 292"/>
    <property type="match status" value="1"/>
</dbReference>